<evidence type="ECO:0000256" key="6">
    <source>
        <dbReference type="ARBA" id="ARBA00023134"/>
    </source>
</evidence>
<reference evidence="9 10" key="1">
    <citation type="submission" date="2019-02" db="EMBL/GenBank/DDBJ databases">
        <title>Pedobacter sp. RP-1-13 sp. nov., isolated from Arctic soil.</title>
        <authorList>
            <person name="Dahal R.H."/>
        </authorList>
    </citation>
    <scope>NUCLEOTIDE SEQUENCE [LARGE SCALE GENOMIC DNA]</scope>
    <source>
        <strain evidence="9 10">RP-1-13</strain>
    </source>
</reference>
<keyword evidence="9" id="KW-0548">Nucleotidyltransferase</keyword>
<dbReference type="CDD" id="cd02503">
    <property type="entry name" value="MobA"/>
    <property type="match status" value="1"/>
</dbReference>
<dbReference type="InterPro" id="IPR013482">
    <property type="entry name" value="Molybde_CF_guanTrfase"/>
</dbReference>
<dbReference type="RefSeq" id="WP_131555396.1">
    <property type="nucleotide sequence ID" value="NZ_SJSK01000007.1"/>
</dbReference>
<keyword evidence="3" id="KW-0479">Metal-binding</keyword>
<dbReference type="OrthoDB" id="9788394at2"/>
<keyword evidence="7" id="KW-0501">Molybdenum cofactor biosynthesis</keyword>
<dbReference type="InterPro" id="IPR025877">
    <property type="entry name" value="MobA-like_NTP_Trfase"/>
</dbReference>
<feature type="domain" description="MobA-like NTP transferase" evidence="8">
    <location>
        <begin position="3"/>
        <end position="156"/>
    </location>
</feature>
<keyword evidence="4" id="KW-0547">Nucleotide-binding</keyword>
<evidence type="ECO:0000256" key="5">
    <source>
        <dbReference type="ARBA" id="ARBA00022842"/>
    </source>
</evidence>
<dbReference type="Gene3D" id="3.90.550.10">
    <property type="entry name" value="Spore Coat Polysaccharide Biosynthesis Protein SpsA, Chain A"/>
    <property type="match status" value="1"/>
</dbReference>
<dbReference type="PANTHER" id="PTHR19136">
    <property type="entry name" value="MOLYBDENUM COFACTOR GUANYLYLTRANSFERASE"/>
    <property type="match status" value="1"/>
</dbReference>
<keyword evidence="6" id="KW-0342">GTP-binding</keyword>
<evidence type="ECO:0000256" key="2">
    <source>
        <dbReference type="ARBA" id="ARBA00022679"/>
    </source>
</evidence>
<evidence type="ECO:0000256" key="1">
    <source>
        <dbReference type="ARBA" id="ARBA00022490"/>
    </source>
</evidence>
<organism evidence="9 10">
    <name type="scientific">Pedobacter frigiditerrae</name>
    <dbReference type="NCBI Taxonomy" id="2530452"/>
    <lineage>
        <taxon>Bacteria</taxon>
        <taxon>Pseudomonadati</taxon>
        <taxon>Bacteroidota</taxon>
        <taxon>Sphingobacteriia</taxon>
        <taxon>Sphingobacteriales</taxon>
        <taxon>Sphingobacteriaceae</taxon>
        <taxon>Pedobacter</taxon>
    </lineage>
</organism>
<dbReference type="Pfam" id="PF12804">
    <property type="entry name" value="NTP_transf_3"/>
    <property type="match status" value="1"/>
</dbReference>
<dbReference type="Proteomes" id="UP000292884">
    <property type="component" value="Unassembled WGS sequence"/>
</dbReference>
<evidence type="ECO:0000313" key="10">
    <source>
        <dbReference type="Proteomes" id="UP000292884"/>
    </source>
</evidence>
<keyword evidence="1" id="KW-0963">Cytoplasm</keyword>
<dbReference type="GO" id="GO:0006777">
    <property type="term" value="P:Mo-molybdopterin cofactor biosynthetic process"/>
    <property type="evidence" value="ECO:0007669"/>
    <property type="project" value="UniProtKB-KW"/>
</dbReference>
<name>A0A4R0MKX8_9SPHI</name>
<dbReference type="AlphaFoldDB" id="A0A4R0MKX8"/>
<comment type="caution">
    <text evidence="9">The sequence shown here is derived from an EMBL/GenBank/DDBJ whole genome shotgun (WGS) entry which is preliminary data.</text>
</comment>
<evidence type="ECO:0000259" key="8">
    <source>
        <dbReference type="Pfam" id="PF12804"/>
    </source>
</evidence>
<keyword evidence="2 9" id="KW-0808">Transferase</keyword>
<dbReference type="InterPro" id="IPR029044">
    <property type="entry name" value="Nucleotide-diphossugar_trans"/>
</dbReference>
<dbReference type="PANTHER" id="PTHR19136:SF81">
    <property type="entry name" value="MOLYBDENUM COFACTOR GUANYLYLTRANSFERASE"/>
    <property type="match status" value="1"/>
</dbReference>
<evidence type="ECO:0000256" key="7">
    <source>
        <dbReference type="ARBA" id="ARBA00023150"/>
    </source>
</evidence>
<evidence type="ECO:0000256" key="3">
    <source>
        <dbReference type="ARBA" id="ARBA00022723"/>
    </source>
</evidence>
<protein>
    <submittedName>
        <fullName evidence="9">Molybdenum cofactor guanylyltransferase</fullName>
    </submittedName>
</protein>
<keyword evidence="5" id="KW-0460">Magnesium</keyword>
<dbReference type="SUPFAM" id="SSF53448">
    <property type="entry name" value="Nucleotide-diphospho-sugar transferases"/>
    <property type="match status" value="1"/>
</dbReference>
<evidence type="ECO:0000256" key="4">
    <source>
        <dbReference type="ARBA" id="ARBA00022741"/>
    </source>
</evidence>
<sequence length="193" mass="21458">MIGLVLCGGQSERMGSDKGILLADGQTWASLAEEKLKALNLPIQFSVNANQESNYGNLFQKENLIPDDLTLNIGGPLKGVLSAHLSAPAEDLYVLACDLIKMDISLMNRLIDEKKQYPDFDAYVYLNNEFYEPLCGIYTANGLAKIMKLYNKGNLKKHSMHATLDLLNTYKINLSAAEQGYFKNFNSPSELNK</sequence>
<gene>
    <name evidence="9" type="ORF">EZ428_21500</name>
</gene>
<dbReference type="GO" id="GO:0005525">
    <property type="term" value="F:GTP binding"/>
    <property type="evidence" value="ECO:0007669"/>
    <property type="project" value="UniProtKB-KW"/>
</dbReference>
<dbReference type="GO" id="GO:0016779">
    <property type="term" value="F:nucleotidyltransferase activity"/>
    <property type="evidence" value="ECO:0007669"/>
    <property type="project" value="UniProtKB-KW"/>
</dbReference>
<dbReference type="GO" id="GO:0046872">
    <property type="term" value="F:metal ion binding"/>
    <property type="evidence" value="ECO:0007669"/>
    <property type="project" value="UniProtKB-KW"/>
</dbReference>
<proteinExistence type="predicted"/>
<accession>A0A4R0MKX8</accession>
<evidence type="ECO:0000313" key="9">
    <source>
        <dbReference type="EMBL" id="TCC87281.1"/>
    </source>
</evidence>
<dbReference type="EMBL" id="SJSK01000007">
    <property type="protein sequence ID" value="TCC87281.1"/>
    <property type="molecule type" value="Genomic_DNA"/>
</dbReference>
<keyword evidence="10" id="KW-1185">Reference proteome</keyword>